<dbReference type="Proteomes" id="UP001017257">
    <property type="component" value="Chromosome"/>
</dbReference>
<organism evidence="2 3">
    <name type="scientific">Microvirga terrae</name>
    <dbReference type="NCBI Taxonomy" id="2740529"/>
    <lineage>
        <taxon>Bacteria</taxon>
        <taxon>Pseudomonadati</taxon>
        <taxon>Pseudomonadota</taxon>
        <taxon>Alphaproteobacteria</taxon>
        <taxon>Hyphomicrobiales</taxon>
        <taxon>Methylobacteriaceae</taxon>
        <taxon>Microvirga</taxon>
    </lineage>
</organism>
<evidence type="ECO:0000256" key="1">
    <source>
        <dbReference type="SAM" id="Phobius"/>
    </source>
</evidence>
<keyword evidence="3" id="KW-1185">Reference proteome</keyword>
<dbReference type="EMBL" id="CP102845">
    <property type="protein sequence ID" value="UVF20770.1"/>
    <property type="molecule type" value="Genomic_DNA"/>
</dbReference>
<evidence type="ECO:0000313" key="3">
    <source>
        <dbReference type="Proteomes" id="UP001017257"/>
    </source>
</evidence>
<keyword evidence="1" id="KW-0472">Membrane</keyword>
<evidence type="ECO:0000313" key="2">
    <source>
        <dbReference type="EMBL" id="UVF20770.1"/>
    </source>
</evidence>
<gene>
    <name evidence="2" type="ORF">HPT29_006490</name>
</gene>
<reference evidence="2" key="1">
    <citation type="submission" date="2022-08" db="EMBL/GenBank/DDBJ databases">
        <title>Microvirga terrae sp. nov., isolated from soil.</title>
        <authorList>
            <person name="Kim K.H."/>
            <person name="Seo Y.L."/>
            <person name="Kim J.M."/>
            <person name="Lee J.K."/>
            <person name="Han D.M."/>
            <person name="Jeon C.O."/>
        </authorList>
    </citation>
    <scope>NUCLEOTIDE SEQUENCE</scope>
    <source>
        <strain evidence="2">R24</strain>
    </source>
</reference>
<accession>A0ABY5RU49</accession>
<keyword evidence="1" id="KW-1133">Transmembrane helix</keyword>
<name>A0ABY5RU49_9HYPH</name>
<feature type="transmembrane region" description="Helical" evidence="1">
    <location>
        <begin position="18"/>
        <end position="37"/>
    </location>
</feature>
<proteinExistence type="predicted"/>
<dbReference type="RefSeq" id="WP_173945717.1">
    <property type="nucleotide sequence ID" value="NZ_CP102845.1"/>
</dbReference>
<protein>
    <submittedName>
        <fullName evidence="2">Uncharacterized protein</fullName>
    </submittedName>
</protein>
<keyword evidence="1" id="KW-0812">Transmembrane</keyword>
<sequence length="50" mass="5595">MQTFFDSFVSPGFGNAEFFVGVLVACGFVMIGISSLFPKRGDDGLEWWER</sequence>